<dbReference type="EMBL" id="JAPCID010000002">
    <property type="protein sequence ID" value="MDA0136263.1"/>
    <property type="molecule type" value="Genomic_DNA"/>
</dbReference>
<dbReference type="InterPro" id="IPR048647">
    <property type="entry name" value="RlmA_N"/>
</dbReference>
<dbReference type="Gene3D" id="3.40.50.150">
    <property type="entry name" value="Vaccinia Virus protein VP39"/>
    <property type="match status" value="1"/>
</dbReference>
<dbReference type="RefSeq" id="WP_202953194.1">
    <property type="nucleotide sequence ID" value="NZ_JAPCID010000002.1"/>
</dbReference>
<gene>
    <name evidence="3" type="ORF">OJ962_02040</name>
</gene>
<sequence>MSVPAPHARGATLLRCPVCAGGLRMADRSLVCDQRHTFDVARHGHVTLLRGAPPTGDDAEMVAARAAVFDAGHYAPLTRALAAAAGETRGGGKGRGDAASAGAAAERVVLDLGAGTGHHLAGVLDALPGALGIALDTSRPALRHAARAHADIAAIVADVWAPLPLRDDTVDLVLDVFSPRNAAEMARVLRPGGTALVVIPTPEHLAELSELHGVHVDPAKVERLERTVGAHLELAGREAVRWTMELDAEDVERVLEMSPAGAHRREGVTPRAATVSGSVELWTFRSPDVGGRAGLWPGDLADDGG</sequence>
<accession>A0ABT4RCK6</accession>
<keyword evidence="4" id="KW-1185">Reference proteome</keyword>
<name>A0ABT4RCK6_9ACTN</name>
<organism evidence="3 4">
    <name type="scientific">Solirubrobacter deserti</name>
    <dbReference type="NCBI Taxonomy" id="2282478"/>
    <lineage>
        <taxon>Bacteria</taxon>
        <taxon>Bacillati</taxon>
        <taxon>Actinomycetota</taxon>
        <taxon>Thermoleophilia</taxon>
        <taxon>Solirubrobacterales</taxon>
        <taxon>Solirubrobacteraceae</taxon>
        <taxon>Solirubrobacter</taxon>
    </lineage>
</organism>
<comment type="caution">
    <text evidence="3">The sequence shown here is derived from an EMBL/GenBank/DDBJ whole genome shotgun (WGS) entry which is preliminary data.</text>
</comment>
<reference evidence="3" key="1">
    <citation type="submission" date="2022-10" db="EMBL/GenBank/DDBJ databases">
        <title>The WGS of Solirubrobacter sp. CPCC 204708.</title>
        <authorList>
            <person name="Jiang Z."/>
        </authorList>
    </citation>
    <scope>NUCLEOTIDE SEQUENCE</scope>
    <source>
        <strain evidence="3">CPCC 204708</strain>
    </source>
</reference>
<dbReference type="InterPro" id="IPR016718">
    <property type="entry name" value="rRNA_m1G-MeTrfase_A_prd"/>
</dbReference>
<dbReference type="CDD" id="cd02440">
    <property type="entry name" value="AdoMet_MTases"/>
    <property type="match status" value="1"/>
</dbReference>
<dbReference type="GO" id="GO:0008168">
    <property type="term" value="F:methyltransferase activity"/>
    <property type="evidence" value="ECO:0007669"/>
    <property type="project" value="UniProtKB-KW"/>
</dbReference>
<feature type="domain" description="23S rRNA (guanine(745)-N(1))-methyltransferase N-terminal" evidence="2">
    <location>
        <begin position="15"/>
        <end position="49"/>
    </location>
</feature>
<evidence type="ECO:0000259" key="1">
    <source>
        <dbReference type="Pfam" id="PF13649"/>
    </source>
</evidence>
<dbReference type="Pfam" id="PF21302">
    <property type="entry name" value="Zn_ribbon_RlmA"/>
    <property type="match status" value="1"/>
</dbReference>
<dbReference type="PIRSF" id="PIRSF018249">
    <property type="entry name" value="MyrA_prd"/>
    <property type="match status" value="1"/>
</dbReference>
<dbReference type="InterPro" id="IPR041698">
    <property type="entry name" value="Methyltransf_25"/>
</dbReference>
<feature type="domain" description="Methyltransferase" evidence="1">
    <location>
        <begin position="109"/>
        <end position="193"/>
    </location>
</feature>
<dbReference type="SUPFAM" id="SSF53335">
    <property type="entry name" value="S-adenosyl-L-methionine-dependent methyltransferases"/>
    <property type="match status" value="1"/>
</dbReference>
<keyword evidence="3" id="KW-0489">Methyltransferase</keyword>
<dbReference type="Pfam" id="PF13649">
    <property type="entry name" value="Methyltransf_25"/>
    <property type="match status" value="1"/>
</dbReference>
<dbReference type="InterPro" id="IPR029063">
    <property type="entry name" value="SAM-dependent_MTases_sf"/>
</dbReference>
<evidence type="ECO:0000313" key="4">
    <source>
        <dbReference type="Proteomes" id="UP001147700"/>
    </source>
</evidence>
<evidence type="ECO:0000259" key="2">
    <source>
        <dbReference type="Pfam" id="PF21302"/>
    </source>
</evidence>
<keyword evidence="3" id="KW-0808">Transferase</keyword>
<proteinExistence type="predicted"/>
<protein>
    <submittedName>
        <fullName evidence="3">Methyltransferase domain-containing protein</fullName>
    </submittedName>
</protein>
<evidence type="ECO:0000313" key="3">
    <source>
        <dbReference type="EMBL" id="MDA0136263.1"/>
    </source>
</evidence>
<dbReference type="GO" id="GO:0032259">
    <property type="term" value="P:methylation"/>
    <property type="evidence" value="ECO:0007669"/>
    <property type="project" value="UniProtKB-KW"/>
</dbReference>
<dbReference type="Proteomes" id="UP001147700">
    <property type="component" value="Unassembled WGS sequence"/>
</dbReference>